<feature type="transmembrane region" description="Helical" evidence="1">
    <location>
        <begin position="20"/>
        <end position="42"/>
    </location>
</feature>
<sequence length="125" mass="13247">MPIRPHRADAGQATVEFALLLPLFVSCVAVLVASIAVGLASLRLADTARVVARAASTSDNPSETVKTLLTHQQITHSESFDATNNFLTVSLRQRIRIPLIGIPIPALTLSAESTVILEGLPVLAK</sequence>
<name>A0A6J6HCT4_9ZZZZ</name>
<gene>
    <name evidence="2" type="ORF">UFOPK1874_00401</name>
</gene>
<organism evidence="2">
    <name type="scientific">freshwater metagenome</name>
    <dbReference type="NCBI Taxonomy" id="449393"/>
    <lineage>
        <taxon>unclassified sequences</taxon>
        <taxon>metagenomes</taxon>
        <taxon>ecological metagenomes</taxon>
    </lineage>
</organism>
<protein>
    <submittedName>
        <fullName evidence="2">Unannotated protein</fullName>
    </submittedName>
</protein>
<keyword evidence="1" id="KW-0472">Membrane</keyword>
<keyword evidence="1" id="KW-1133">Transmembrane helix</keyword>
<keyword evidence="1" id="KW-0812">Transmembrane</keyword>
<dbReference type="PROSITE" id="PS51257">
    <property type="entry name" value="PROKAR_LIPOPROTEIN"/>
    <property type="match status" value="1"/>
</dbReference>
<evidence type="ECO:0000313" key="2">
    <source>
        <dbReference type="EMBL" id="CAB4610700.1"/>
    </source>
</evidence>
<evidence type="ECO:0000256" key="1">
    <source>
        <dbReference type="SAM" id="Phobius"/>
    </source>
</evidence>
<dbReference type="AlphaFoldDB" id="A0A6J6HCT4"/>
<reference evidence="2" key="1">
    <citation type="submission" date="2020-05" db="EMBL/GenBank/DDBJ databases">
        <authorList>
            <person name="Chiriac C."/>
            <person name="Salcher M."/>
            <person name="Ghai R."/>
            <person name="Kavagutti S V."/>
        </authorList>
    </citation>
    <scope>NUCLEOTIDE SEQUENCE</scope>
</reference>
<accession>A0A6J6HCT4</accession>
<proteinExistence type="predicted"/>
<dbReference type="EMBL" id="CAEZUX010000028">
    <property type="protein sequence ID" value="CAB4610700.1"/>
    <property type="molecule type" value="Genomic_DNA"/>
</dbReference>